<dbReference type="InterPro" id="IPR056825">
    <property type="entry name" value="Agd3_C"/>
</dbReference>
<feature type="signal peptide" evidence="1">
    <location>
        <begin position="1"/>
        <end position="22"/>
    </location>
</feature>
<evidence type="ECO:0000259" key="2">
    <source>
        <dbReference type="Pfam" id="PF25115"/>
    </source>
</evidence>
<protein>
    <recommendedName>
        <fullName evidence="7">Extracellular serine-rich protein</fullName>
    </recommendedName>
</protein>
<dbReference type="AlphaFoldDB" id="A0AAE0TP45"/>
<feature type="chain" id="PRO_5042213264" description="Extracellular serine-rich protein" evidence="1">
    <location>
        <begin position="23"/>
        <end position="793"/>
    </location>
</feature>
<organism evidence="5 6">
    <name type="scientific">Recurvomyces mirabilis</name>
    <dbReference type="NCBI Taxonomy" id="574656"/>
    <lineage>
        <taxon>Eukaryota</taxon>
        <taxon>Fungi</taxon>
        <taxon>Dikarya</taxon>
        <taxon>Ascomycota</taxon>
        <taxon>Pezizomycotina</taxon>
        <taxon>Dothideomycetes</taxon>
        <taxon>Dothideomycetidae</taxon>
        <taxon>Mycosphaerellales</taxon>
        <taxon>Teratosphaeriaceae</taxon>
        <taxon>Recurvomyces</taxon>
    </lineage>
</organism>
<dbReference type="InterPro" id="IPR050788">
    <property type="entry name" value="Yeast_SRP1/TIP1_CWP"/>
</dbReference>
<dbReference type="Pfam" id="PF25117">
    <property type="entry name" value="Agd3_C"/>
    <property type="match status" value="1"/>
</dbReference>
<keyword evidence="1" id="KW-0732">Signal</keyword>
<dbReference type="Pfam" id="PF25116">
    <property type="entry name" value="CBM87_Agd3"/>
    <property type="match status" value="1"/>
</dbReference>
<dbReference type="Proteomes" id="UP001274830">
    <property type="component" value="Unassembled WGS sequence"/>
</dbReference>
<name>A0AAE0TP45_9PEZI</name>
<evidence type="ECO:0008006" key="7">
    <source>
        <dbReference type="Google" id="ProtNLM"/>
    </source>
</evidence>
<evidence type="ECO:0000259" key="3">
    <source>
        <dbReference type="Pfam" id="PF25116"/>
    </source>
</evidence>
<reference evidence="5" key="1">
    <citation type="submission" date="2023-07" db="EMBL/GenBank/DDBJ databases">
        <title>Black Yeasts Isolated from many extreme environments.</title>
        <authorList>
            <person name="Coleine C."/>
            <person name="Stajich J.E."/>
            <person name="Selbmann L."/>
        </authorList>
    </citation>
    <scope>NUCLEOTIDE SEQUENCE</scope>
    <source>
        <strain evidence="5">CCFEE 5485</strain>
    </source>
</reference>
<dbReference type="EMBL" id="JAUTXT010000047">
    <property type="protein sequence ID" value="KAK3671042.1"/>
    <property type="molecule type" value="Genomic_DNA"/>
</dbReference>
<evidence type="ECO:0000256" key="1">
    <source>
        <dbReference type="SAM" id="SignalP"/>
    </source>
</evidence>
<dbReference type="PANTHER" id="PTHR31002:SF34">
    <property type="entry name" value="CELL WALL PROTEIN CWP1-RELATED"/>
    <property type="match status" value="1"/>
</dbReference>
<dbReference type="InterPro" id="IPR056826">
    <property type="entry name" value="Agd3_CE"/>
</dbReference>
<feature type="domain" description="Agd3 C-terminal" evidence="4">
    <location>
        <begin position="725"/>
        <end position="791"/>
    </location>
</feature>
<accession>A0AAE0TP45</accession>
<feature type="domain" description="Agd3 deacetylase" evidence="2">
    <location>
        <begin position="356"/>
        <end position="721"/>
    </location>
</feature>
<comment type="caution">
    <text evidence="5">The sequence shown here is derived from an EMBL/GenBank/DDBJ whole genome shotgun (WGS) entry which is preliminary data.</text>
</comment>
<dbReference type="Pfam" id="PF25115">
    <property type="entry name" value="Agd3_CE"/>
    <property type="match status" value="1"/>
</dbReference>
<gene>
    <name evidence="5" type="ORF">LTR78_009003</name>
</gene>
<feature type="domain" description="Agd3 CBM87" evidence="3">
    <location>
        <begin position="125"/>
        <end position="342"/>
    </location>
</feature>
<proteinExistence type="predicted"/>
<evidence type="ECO:0000313" key="5">
    <source>
        <dbReference type="EMBL" id="KAK3671042.1"/>
    </source>
</evidence>
<dbReference type="PANTHER" id="PTHR31002">
    <property type="entry name" value="SERIPAUPERIN"/>
    <property type="match status" value="1"/>
</dbReference>
<evidence type="ECO:0000259" key="4">
    <source>
        <dbReference type="Pfam" id="PF25117"/>
    </source>
</evidence>
<dbReference type="InterPro" id="IPR056827">
    <property type="entry name" value="CBM87_Agd3"/>
</dbReference>
<evidence type="ECO:0000313" key="6">
    <source>
        <dbReference type="Proteomes" id="UP001274830"/>
    </source>
</evidence>
<sequence length="793" mass="84167">MSLVSALVCGLGLALLPGQCASATTSSKVASTTSKTTTTTAKSSTLTTTAASSSSEQGTTTKISSGAATTLVTSTASLSSSVSVTTKSSSTSLISSVSTASGSSTLSSTSASASANATAVGGQKVDQTILVLARSTAEAYSGYSGLVGYGIPYQVLIVPQSGASLPTLNSSASHGSYGGIVMISEVSYSYSSTNWSSALSPDQFNQLYSYQLAFGVRMVRIDVYPQPTFGTQTTIASTGCCDTGVEQLISFTNNTGFPTANLKLGATMSTASMYHYPASITDPSTTWQVAKFAPDSAGQFTSDSTAAVINNFGGRQQMVFFTSWATEWSPTSAFLQHAYIHWMTRGLFLGARKIYLSTQIDDVHLTTALYSPANAKFRIGPDDLTSHVSWTKSINGRLPSGSNYQIELGHNGNGDIINATNIEYSANVDICNPVDAVYPNDQPETALEFQKPLGTGADFWPTTPTAYSWSLACAQVDRLATWFTQSANRDAFAHISHTFTHLSLNNATFDDASREITFNQAWLKSMGISAGKFSANGLIPPAITGMHNGDVINAWMTNGITSVVGDNSRSVLTNQQNGWWPLISTVASNGYAGLTIIPRWPTTMYYNCDLPACTLQEWIDTSKGSGDFNSLLAYEKFTTSRYLLSLRQDPYMFHQANLRAADVPATTVGSVNAYSLLQIWVETVTQEMTRLTNWPIVTKKHDDIAQTFLQRMARDQCNPNLTYQYSSDGSSITGVVVTASGNSCSAPIPVTLPGTGTASSGTTNDQLGSEPLIMWVTLSGSPVTINLGSSVAI</sequence>
<keyword evidence="6" id="KW-1185">Reference proteome</keyword>